<name>V8QV69_9BURK</name>
<dbReference type="PATRIC" id="fig|1424334.3.peg.2163"/>
<dbReference type="AlphaFoldDB" id="V8QV69"/>
<organism evidence="2 3">
    <name type="scientific">Advenella kashmirensis W13003</name>
    <dbReference type="NCBI Taxonomy" id="1424334"/>
    <lineage>
        <taxon>Bacteria</taxon>
        <taxon>Pseudomonadati</taxon>
        <taxon>Pseudomonadota</taxon>
        <taxon>Betaproteobacteria</taxon>
        <taxon>Burkholderiales</taxon>
        <taxon>Alcaligenaceae</taxon>
    </lineage>
</organism>
<keyword evidence="3" id="KW-1185">Reference proteome</keyword>
<reference evidence="2 3" key="1">
    <citation type="journal article" date="2014" name="Genome Announc.">
        <title>Draft Genome Sequence of Advenella kashmirensis Strain W13003, a Polycyclic Aromatic Hydrocarbon-Degrading Bacterium.</title>
        <authorList>
            <person name="Wang X."/>
            <person name="Jin D."/>
            <person name="Zhou L."/>
            <person name="Wu L."/>
            <person name="An W."/>
            <person name="Zhao L."/>
        </authorList>
    </citation>
    <scope>NUCLEOTIDE SEQUENCE [LARGE SCALE GENOMIC DNA]</scope>
    <source>
        <strain evidence="2 3">W13003</strain>
    </source>
</reference>
<dbReference type="HOGENOM" id="CLU_672003_0_0_4"/>
<protein>
    <recommendedName>
        <fullName evidence="1">Polysaccharide pyruvyl transferase domain-containing protein</fullName>
    </recommendedName>
</protein>
<evidence type="ECO:0000313" key="3">
    <source>
        <dbReference type="Proteomes" id="UP000018733"/>
    </source>
</evidence>
<evidence type="ECO:0000313" key="2">
    <source>
        <dbReference type="EMBL" id="ETF03517.1"/>
    </source>
</evidence>
<proteinExistence type="predicted"/>
<accession>V8QV69</accession>
<feature type="domain" description="Polysaccharide pyruvyl transferase" evidence="1">
    <location>
        <begin position="50"/>
        <end position="260"/>
    </location>
</feature>
<dbReference type="InterPro" id="IPR007345">
    <property type="entry name" value="Polysacch_pyruvyl_Trfase"/>
</dbReference>
<comment type="caution">
    <text evidence="2">The sequence shown here is derived from an EMBL/GenBank/DDBJ whole genome shotgun (WGS) entry which is preliminary data.</text>
</comment>
<dbReference type="OrthoDB" id="5242601at2"/>
<sequence length="409" mass="46476">MNNQLSKTEQSDIIGKRTALQAEVMECEPLIRHLKQFAEKGAVYLPSAGNFGDGLIGLGTVCLFEKIGINPDIHDILDDPGVPRAKYVIVGGGGGWLDGLWNHYAKILEGFLEQGGQALILPSTVKGFETFFQKYAKQITIFARERVSYDHLLSITGMQDRVFLCHDLAFATDFSLFQIHGAEHRQGRLNLFREDEEAENTDHYTRNYDLSLLWNNLSWFDKQTCVRRLAPLIALMSQFEQIHTDRLHMSILGTLMGCQVTMHPSGYFKNSAVYEYSLSGFPNVTFTSRKPDDSDDPVAVSRIRDGQDIEALADLSERNRMLDEELQATRDRNLNYAYRLDDLARQLEESARAHAESMPSAAQQAYLASRGYRFWVRYNEFYEDERMGPALRKLRSVAGNVLRKAGLLK</sequence>
<dbReference type="EMBL" id="AYXT01000009">
    <property type="protein sequence ID" value="ETF03517.1"/>
    <property type="molecule type" value="Genomic_DNA"/>
</dbReference>
<gene>
    <name evidence="2" type="ORF">W822_10750</name>
</gene>
<dbReference type="RefSeq" id="WP_024005118.1">
    <property type="nucleotide sequence ID" value="NZ_KI650979.1"/>
</dbReference>
<dbReference type="Proteomes" id="UP000018733">
    <property type="component" value="Unassembled WGS sequence"/>
</dbReference>
<dbReference type="Pfam" id="PF04230">
    <property type="entry name" value="PS_pyruv_trans"/>
    <property type="match status" value="1"/>
</dbReference>
<dbReference type="eggNOG" id="COG5039">
    <property type="taxonomic scope" value="Bacteria"/>
</dbReference>
<evidence type="ECO:0000259" key="1">
    <source>
        <dbReference type="Pfam" id="PF04230"/>
    </source>
</evidence>
<dbReference type="STRING" id="1424334.W822_10750"/>